<comment type="caution">
    <text evidence="4">The sequence shown here is derived from an EMBL/GenBank/DDBJ whole genome shotgun (WGS) entry which is preliminary data.</text>
</comment>
<accession>A0A3D5J424</accession>
<dbReference type="Proteomes" id="UP000264330">
    <property type="component" value="Unassembled WGS sequence"/>
</dbReference>
<dbReference type="InterPro" id="IPR027417">
    <property type="entry name" value="P-loop_NTPase"/>
</dbReference>
<keyword evidence="1" id="KW-0175">Coiled coil</keyword>
<gene>
    <name evidence="4" type="ORF">DGQ38_15515</name>
</gene>
<dbReference type="EMBL" id="DPMF01000357">
    <property type="protein sequence ID" value="HCV82448.1"/>
    <property type="molecule type" value="Genomic_DNA"/>
</dbReference>
<sequence>MTEKITVDKNKNVANIPFHSLSPVIDSEKHKSYCDALEWALTNRKEKDIKNVALTGTYGSGKSSILKTFQETRKNKFEFLNISLATFKEEKKNDDDKYAHLRSEVINSDKLSKNDQLRLIELSILQQIFYHEESDNIPDSRFKKVKSLKPQKVKETTWLIFCVIFTVYIFFNFHSLRILMNFPEPKAWFGNILQGLLAIGVLIFCFLLLQRIIEFAQKLTISKLNFQNIEIQVAEKVDKSILNNHLDEILYFFGETKYNVVIIEDLDRFQQTEIFTKLREINLLINNSKAINREVVFVYAVRDEMFTDDDRVKFFDFIIPVIPVINFSNSNVQLANAVKNLGYQISSDLINQIAYYIDDMRLLYNIVNEFHVYYQIHTSEFLDKLFAIIVYKNKHPKDFVLLAKGKGLLFQILTKNKKEWLESKLKEIDQKLLAYKNEIEKIITIFPQTLDQLKSIYLLEYINNFQDFSAFKIENKKIPLSEMRKDDNFEKLIKLNNVEYYYQANYTQSKKISFQEIEDKVDDFESYEQKKKLIQKKSSDELENLRGKIKELEKDKISVRGKKIKYLINQKEILLESKSKQEQLISMFLREGYIAEDYLDYISYFYPGSISEKDFRFLSNVRNEDQTEFDYHLDNLSNLINEIGVYEFQKSVILNYDLVDHLIENDDFTEKKKQTFILIANESEISVNFFRGYIKVGKKIEKFIYLLCKRWPNIWNSLNNHSSLDEDEKIEYLKLILNYAEIDDLKIISEKSQLKNDIETNSEFLNLIFDVEKLIQIIKELKIKFQNVDFTGATEKVKDFIYENDHYGINIPMIELMMKNFGNFSQDEFNKSNYSAILNSECDSLIEYIQSYINTYVKNVFLEIPENSQEREDTLISLLNNDHVTLQYRKAVVKKVDTKIIDPNELISEEMIHFILEEGKLIPSWKNILYFYNKTNGQFEDHLNKFLNSENNFKELIEEKLKPSGNDELKKFIRNFILNENVSLDFYQKYLNSFPVNFKDLNFESLHYDKVKSLVNKDKLSFTIKNYNRLRENFKPLHLTLIENNTTFFFDLIREIRLNAEDVNSLLGHSDFSISNKKKLIENLDESIYISDSKSLTTLGNLILEDSNFSESIKLISSVLLESNLSLDNKIYIFNRKSNLFNREFINEFLTSLGGNFKELNEKGPMPYFEKSDLLFNFFKYLKQEGKISKIKPKKDLIQVTTFRK</sequence>
<feature type="coiled-coil region" evidence="1">
    <location>
        <begin position="535"/>
        <end position="562"/>
    </location>
</feature>
<evidence type="ECO:0000259" key="3">
    <source>
        <dbReference type="Pfam" id="PF20693"/>
    </source>
</evidence>
<dbReference type="SUPFAM" id="SSF52540">
    <property type="entry name" value="P-loop containing nucleoside triphosphate hydrolases"/>
    <property type="match status" value="1"/>
</dbReference>
<organism evidence="4 5">
    <name type="scientific">Zunongwangia profunda</name>
    <dbReference type="NCBI Taxonomy" id="398743"/>
    <lineage>
        <taxon>Bacteria</taxon>
        <taxon>Pseudomonadati</taxon>
        <taxon>Bacteroidota</taxon>
        <taxon>Flavobacteriia</taxon>
        <taxon>Flavobacteriales</taxon>
        <taxon>Flavobacteriaceae</taxon>
        <taxon>Zunongwangia</taxon>
    </lineage>
</organism>
<keyword evidence="2" id="KW-0472">Membrane</keyword>
<dbReference type="InterPro" id="IPR048428">
    <property type="entry name" value="YobI-NTPase"/>
</dbReference>
<keyword evidence="2" id="KW-1133">Transmembrane helix</keyword>
<dbReference type="OMA" id="LYLFDNC"/>
<reference evidence="4 5" key="1">
    <citation type="journal article" date="2018" name="Nat. Biotechnol.">
        <title>A standardized bacterial taxonomy based on genome phylogeny substantially revises the tree of life.</title>
        <authorList>
            <person name="Parks D.H."/>
            <person name="Chuvochina M."/>
            <person name="Waite D.W."/>
            <person name="Rinke C."/>
            <person name="Skarshewski A."/>
            <person name="Chaumeil P.A."/>
            <person name="Hugenholtz P."/>
        </authorList>
    </citation>
    <scope>NUCLEOTIDE SEQUENCE [LARGE SCALE GENOMIC DNA]</scope>
    <source>
        <strain evidence="4">UBA9359</strain>
    </source>
</reference>
<evidence type="ECO:0000313" key="5">
    <source>
        <dbReference type="Proteomes" id="UP000264330"/>
    </source>
</evidence>
<evidence type="ECO:0000313" key="4">
    <source>
        <dbReference type="EMBL" id="HCV82448.1"/>
    </source>
</evidence>
<dbReference type="AlphaFoldDB" id="A0A3D5J424"/>
<proteinExistence type="predicted"/>
<feature type="transmembrane region" description="Helical" evidence="2">
    <location>
        <begin position="188"/>
        <end position="209"/>
    </location>
</feature>
<feature type="domain" description="YobI-like P-loop NTPase" evidence="3">
    <location>
        <begin position="33"/>
        <end position="409"/>
    </location>
</feature>
<evidence type="ECO:0000256" key="1">
    <source>
        <dbReference type="SAM" id="Coils"/>
    </source>
</evidence>
<evidence type="ECO:0000256" key="2">
    <source>
        <dbReference type="SAM" id="Phobius"/>
    </source>
</evidence>
<keyword evidence="2" id="KW-0812">Transmembrane</keyword>
<dbReference type="RefSeq" id="WP_013072837.1">
    <property type="nucleotide sequence ID" value="NZ_CALFQJ010000280.1"/>
</dbReference>
<feature type="transmembrane region" description="Helical" evidence="2">
    <location>
        <begin position="156"/>
        <end position="176"/>
    </location>
</feature>
<name>A0A3D5J424_9FLAO</name>
<dbReference type="Pfam" id="PF20693">
    <property type="entry name" value="YobI-ATPase"/>
    <property type="match status" value="1"/>
</dbReference>
<protein>
    <recommendedName>
        <fullName evidence="3">YobI-like P-loop NTPase domain-containing protein</fullName>
    </recommendedName>
</protein>